<dbReference type="Pfam" id="PF00379">
    <property type="entry name" value="Chitin_bind_4"/>
    <property type="match status" value="1"/>
</dbReference>
<protein>
    <submittedName>
        <fullName evidence="4">Cuticle protein 16.8-like</fullName>
    </submittedName>
</protein>
<evidence type="ECO:0000313" key="4">
    <source>
        <dbReference type="RefSeq" id="XP_022243821.1"/>
    </source>
</evidence>
<organism evidence="3 4">
    <name type="scientific">Limulus polyphemus</name>
    <name type="common">Atlantic horseshoe crab</name>
    <dbReference type="NCBI Taxonomy" id="6850"/>
    <lineage>
        <taxon>Eukaryota</taxon>
        <taxon>Metazoa</taxon>
        <taxon>Ecdysozoa</taxon>
        <taxon>Arthropoda</taxon>
        <taxon>Chelicerata</taxon>
        <taxon>Merostomata</taxon>
        <taxon>Xiphosura</taxon>
        <taxon>Limulidae</taxon>
        <taxon>Limulus</taxon>
    </lineage>
</organism>
<keyword evidence="3" id="KW-1185">Reference proteome</keyword>
<dbReference type="GeneID" id="106461244"/>
<dbReference type="PANTHER" id="PTHR10380:SF235">
    <property type="entry name" value="CUTICULAR PROTEIN 73D, ISOFORM B"/>
    <property type="match status" value="1"/>
</dbReference>
<reference evidence="4" key="1">
    <citation type="submission" date="2025-08" db="UniProtKB">
        <authorList>
            <consortium name="RefSeq"/>
        </authorList>
    </citation>
    <scope>IDENTIFICATION</scope>
    <source>
        <tissue evidence="4">Muscle</tissue>
    </source>
</reference>
<evidence type="ECO:0000256" key="2">
    <source>
        <dbReference type="PROSITE-ProRule" id="PRU00497"/>
    </source>
</evidence>
<dbReference type="RefSeq" id="XP_022243821.1">
    <property type="nucleotide sequence ID" value="XM_022388113.1"/>
</dbReference>
<sequence>MVADIYIYIYNKKLMKWSLVVIICLAIAVVRAGVFPLGYGHAPAVKVVAPNYSHHAPAVKVVAPAYAHHAPAVKVVAPAYPQHAPAVKVVAPAYAHHTPTYAQTVEDKPQPYEFNYEIQNDYSDSLWQRESGDGYGNKQGSYGYRDANGIYRQVEYVADEAGFRPVIKTNEPGTANANPADVEIVAEESPVKYEAPVKAYSHPQPKLVKVHAPFYHEPTVYASHVPVYHQPAVHAIAHAVPHHGYAPVKYNYHPTTTTTTEAPTEAPKAYGYSH</sequence>
<dbReference type="PANTHER" id="PTHR10380">
    <property type="entry name" value="CUTICLE PROTEIN"/>
    <property type="match status" value="1"/>
</dbReference>
<dbReference type="InterPro" id="IPR000618">
    <property type="entry name" value="Insect_cuticle"/>
</dbReference>
<name>A0ABM1SJL5_LIMPO</name>
<dbReference type="PROSITE" id="PS51155">
    <property type="entry name" value="CHIT_BIND_RR_2"/>
    <property type="match status" value="1"/>
</dbReference>
<dbReference type="Proteomes" id="UP000694941">
    <property type="component" value="Unplaced"/>
</dbReference>
<dbReference type="PROSITE" id="PS00233">
    <property type="entry name" value="CHIT_BIND_RR_1"/>
    <property type="match status" value="1"/>
</dbReference>
<proteinExistence type="predicted"/>
<dbReference type="InterPro" id="IPR031311">
    <property type="entry name" value="CHIT_BIND_RR_consensus"/>
</dbReference>
<evidence type="ECO:0000313" key="3">
    <source>
        <dbReference type="Proteomes" id="UP000694941"/>
    </source>
</evidence>
<evidence type="ECO:0000256" key="1">
    <source>
        <dbReference type="ARBA" id="ARBA00022460"/>
    </source>
</evidence>
<accession>A0ABM1SJL5</accession>
<dbReference type="InterPro" id="IPR050468">
    <property type="entry name" value="Cuticle_Struct_Prot"/>
</dbReference>
<keyword evidence="1 2" id="KW-0193">Cuticle</keyword>
<gene>
    <name evidence="4" type="primary">LOC106461244</name>
</gene>